<comment type="subunit">
    <text evidence="2">Homohexamer.</text>
</comment>
<dbReference type="Gene3D" id="3.40.50.720">
    <property type="entry name" value="NAD(P)-binding Rossmann-like Domain"/>
    <property type="match status" value="1"/>
</dbReference>
<dbReference type="PIRSF" id="PIRSF000185">
    <property type="entry name" value="Glu_DH"/>
    <property type="match status" value="1"/>
</dbReference>
<comment type="similarity">
    <text evidence="1 5 6">Belongs to the Glu/Leu/Phe/Val dehydrogenases family.</text>
</comment>
<dbReference type="PANTHER" id="PTHR43571:SF1">
    <property type="entry name" value="NADP-SPECIFIC GLUTAMATE DEHYDROGENASE 1-RELATED"/>
    <property type="match status" value="1"/>
</dbReference>
<evidence type="ECO:0000256" key="2">
    <source>
        <dbReference type="ARBA" id="ARBA00011643"/>
    </source>
</evidence>
<dbReference type="InterPro" id="IPR014362">
    <property type="entry name" value="Glu_DH"/>
</dbReference>
<reference evidence="8 9" key="1">
    <citation type="submission" date="2020-08" db="EMBL/GenBank/DDBJ databases">
        <title>Genome public.</title>
        <authorList>
            <person name="Liu C."/>
            <person name="Sun Q."/>
        </authorList>
    </citation>
    <scope>NUCLEOTIDE SEQUENCE [LARGE SCALE GENOMIC DNA]</scope>
    <source>
        <strain evidence="8 9">NSJ-35</strain>
    </source>
</reference>
<dbReference type="InterPro" id="IPR033922">
    <property type="entry name" value="NAD_bind_Glu_DH"/>
</dbReference>
<dbReference type="Gene3D" id="1.10.285.10">
    <property type="entry name" value="Glutamate Dehydrogenase, chain A, domain 3"/>
    <property type="match status" value="2"/>
</dbReference>
<evidence type="ECO:0000256" key="1">
    <source>
        <dbReference type="ARBA" id="ARBA00006382"/>
    </source>
</evidence>
<sequence length="444" mass="48539">MSYVQNVLNQVKEKNADQPEFIQAVTEVLGTLEPVFAKHPEYEKAALLERLVEPERVIMFRVPWVDDQGNVHVNRGMRVQFNSSIGPYKGGLRFHPSVNLGIIKFLGFEQVFKNSLTGTPIGGGKGGCDFDPKGKSDNEVMRFCQSFMAELYRHIGADTDVPAGDIGVGAREIGYLFGMYKKIRNEYSGILTGKGLEYGGSLARKEATGYGLVYFMKEVIEAKGKSFQDAKVVVSGSGNVAIYATEKAQQYGAKVVALSDSSGYVYDPNGIQLDVVKEIKEVRRGRIKEYADIVKSAEYHEGCKGIWTIQCDIALPCATQNELDEESAKILVQNGVYAVGEGANMPTTIEGTQVFQSAGVLFAPGKAANAGGVATSALEMTQNSMRLPWTFEEVDEKLHQIMINIYKQCEEASTEYGFKDNFVAGANIAGFKKVANAMMAQGIV</sequence>
<dbReference type="Gene3D" id="3.40.50.10860">
    <property type="entry name" value="Leucine Dehydrogenase, chain A, domain 1"/>
    <property type="match status" value="1"/>
</dbReference>
<evidence type="ECO:0000259" key="7">
    <source>
        <dbReference type="SMART" id="SM00839"/>
    </source>
</evidence>
<feature type="domain" description="Glutamate/phenylalanine/leucine/valine/L-tryptophan dehydrogenase C-terminal" evidence="7">
    <location>
        <begin position="201"/>
        <end position="442"/>
    </location>
</feature>
<evidence type="ECO:0000313" key="8">
    <source>
        <dbReference type="EMBL" id="MBC5646915.1"/>
    </source>
</evidence>
<dbReference type="InterPro" id="IPR046346">
    <property type="entry name" value="Aminoacid_DH-like_N_sf"/>
</dbReference>
<evidence type="ECO:0000256" key="5">
    <source>
        <dbReference type="PIRNR" id="PIRNR000185"/>
    </source>
</evidence>
<dbReference type="PRINTS" id="PR00082">
    <property type="entry name" value="GLFDHDRGNASE"/>
</dbReference>
<dbReference type="SMART" id="SM00839">
    <property type="entry name" value="ELFV_dehydrog"/>
    <property type="match status" value="1"/>
</dbReference>
<evidence type="ECO:0000313" key="9">
    <source>
        <dbReference type="Proteomes" id="UP000606889"/>
    </source>
</evidence>
<dbReference type="CDD" id="cd05313">
    <property type="entry name" value="NAD_bind_2_Glu_DH"/>
    <property type="match status" value="1"/>
</dbReference>
<dbReference type="SUPFAM" id="SSF51735">
    <property type="entry name" value="NAD(P)-binding Rossmann-fold domains"/>
    <property type="match status" value="1"/>
</dbReference>
<keyword evidence="4 5" id="KW-0560">Oxidoreductase</keyword>
<dbReference type="RefSeq" id="WP_186856447.1">
    <property type="nucleotide sequence ID" value="NZ_JACOON010000001.1"/>
</dbReference>
<dbReference type="Pfam" id="PF00208">
    <property type="entry name" value="ELFV_dehydrog"/>
    <property type="match status" value="1"/>
</dbReference>
<evidence type="ECO:0000256" key="3">
    <source>
        <dbReference type="ARBA" id="ARBA00012896"/>
    </source>
</evidence>
<dbReference type="EMBL" id="JACOON010000001">
    <property type="protein sequence ID" value="MBC5646915.1"/>
    <property type="molecule type" value="Genomic_DNA"/>
</dbReference>
<dbReference type="InterPro" id="IPR036291">
    <property type="entry name" value="NAD(P)-bd_dom_sf"/>
</dbReference>
<dbReference type="SUPFAM" id="SSF53223">
    <property type="entry name" value="Aminoacid dehydrogenase-like, N-terminal domain"/>
    <property type="match status" value="1"/>
</dbReference>
<keyword evidence="9" id="KW-1185">Reference proteome</keyword>
<organism evidence="8 9">
    <name type="scientific">Christensenella tenuis</name>
    <dbReference type="NCBI Taxonomy" id="2763033"/>
    <lineage>
        <taxon>Bacteria</taxon>
        <taxon>Bacillati</taxon>
        <taxon>Bacillota</taxon>
        <taxon>Clostridia</taxon>
        <taxon>Christensenellales</taxon>
        <taxon>Christensenellaceae</taxon>
        <taxon>Christensenella</taxon>
    </lineage>
</organism>
<comment type="caution">
    <text evidence="8">The sequence shown here is derived from an EMBL/GenBank/DDBJ whole genome shotgun (WGS) entry which is preliminary data.</text>
</comment>
<dbReference type="InterPro" id="IPR006097">
    <property type="entry name" value="Glu/Leu/Phe/Val/Trp_DH_dimer"/>
</dbReference>
<dbReference type="InterPro" id="IPR006096">
    <property type="entry name" value="Glu/Leu/Phe/Val/Trp_DH_C"/>
</dbReference>
<dbReference type="Pfam" id="PF02812">
    <property type="entry name" value="ELFV_dehydrog_N"/>
    <property type="match status" value="1"/>
</dbReference>
<gene>
    <name evidence="8" type="primary">gdhA</name>
    <name evidence="8" type="ORF">H8S18_00975</name>
</gene>
<name>A0ABR7EAW4_9FIRM</name>
<dbReference type="PANTHER" id="PTHR43571">
    <property type="entry name" value="NADP-SPECIFIC GLUTAMATE DEHYDROGENASE 1-RELATED"/>
    <property type="match status" value="1"/>
</dbReference>
<evidence type="ECO:0000256" key="6">
    <source>
        <dbReference type="RuleBase" id="RU004417"/>
    </source>
</evidence>
<dbReference type="NCBIfam" id="NF006929">
    <property type="entry name" value="PRK09414.1"/>
    <property type="match status" value="1"/>
</dbReference>
<evidence type="ECO:0000256" key="4">
    <source>
        <dbReference type="ARBA" id="ARBA00023002"/>
    </source>
</evidence>
<protein>
    <recommendedName>
        <fullName evidence="3 5">Glutamate dehydrogenase</fullName>
    </recommendedName>
</protein>
<dbReference type="Proteomes" id="UP000606889">
    <property type="component" value="Unassembled WGS sequence"/>
</dbReference>
<dbReference type="InterPro" id="IPR006095">
    <property type="entry name" value="Glu/Leu/Phe/Val/Trp_DH"/>
</dbReference>
<dbReference type="InterPro" id="IPR050724">
    <property type="entry name" value="Glu_Leu_Phe_Val_DH"/>
</dbReference>
<dbReference type="GO" id="GO:0004354">
    <property type="term" value="F:glutamate dehydrogenase (NADP+) activity"/>
    <property type="evidence" value="ECO:0007669"/>
    <property type="project" value="UniProtKB-EC"/>
</dbReference>
<accession>A0ABR7EAW4</accession>
<proteinExistence type="inferred from homology"/>